<organism evidence="1 2">
    <name type="scientific">Chlamydomonas incerta</name>
    <dbReference type="NCBI Taxonomy" id="51695"/>
    <lineage>
        <taxon>Eukaryota</taxon>
        <taxon>Viridiplantae</taxon>
        <taxon>Chlorophyta</taxon>
        <taxon>core chlorophytes</taxon>
        <taxon>Chlorophyceae</taxon>
        <taxon>CS clade</taxon>
        <taxon>Chlamydomonadales</taxon>
        <taxon>Chlamydomonadaceae</taxon>
        <taxon>Chlamydomonas</taxon>
    </lineage>
</organism>
<comment type="caution">
    <text evidence="1">The sequence shown here is derived from an EMBL/GenBank/DDBJ whole genome shotgun (WGS) entry which is preliminary data.</text>
</comment>
<evidence type="ECO:0000313" key="1">
    <source>
        <dbReference type="EMBL" id="KAG2426370.1"/>
    </source>
</evidence>
<dbReference type="Proteomes" id="UP000650467">
    <property type="component" value="Unassembled WGS sequence"/>
</dbReference>
<evidence type="ECO:0000313" key="2">
    <source>
        <dbReference type="Proteomes" id="UP000650467"/>
    </source>
</evidence>
<accession>A0A835VSP7</accession>
<reference evidence="1" key="1">
    <citation type="journal article" date="2020" name="bioRxiv">
        <title>Comparative genomics of Chlamydomonas.</title>
        <authorList>
            <person name="Craig R.J."/>
            <person name="Hasan A.R."/>
            <person name="Ness R.W."/>
            <person name="Keightley P.D."/>
        </authorList>
    </citation>
    <scope>NUCLEOTIDE SEQUENCE</scope>
    <source>
        <strain evidence="1">SAG 7.73</strain>
    </source>
</reference>
<feature type="non-terminal residue" evidence="1">
    <location>
        <position position="29"/>
    </location>
</feature>
<name>A0A835VSP7_CHLIN</name>
<dbReference type="EMBL" id="JAEHOC010000048">
    <property type="protein sequence ID" value="KAG2426370.1"/>
    <property type="molecule type" value="Genomic_DNA"/>
</dbReference>
<keyword evidence="2" id="KW-1185">Reference proteome</keyword>
<sequence length="29" mass="3181">MVSADLKTDLKTDIKALSDKLDSVENKTT</sequence>
<gene>
    <name evidence="1" type="ORF">HXX76_013127</name>
</gene>
<proteinExistence type="predicted"/>
<protein>
    <submittedName>
        <fullName evidence="1">Uncharacterized protein</fullName>
    </submittedName>
</protein>
<dbReference type="AlphaFoldDB" id="A0A835VSP7"/>